<protein>
    <submittedName>
        <fullName evidence="7">Uncharacterized protein</fullName>
    </submittedName>
</protein>
<dbReference type="PANTHER" id="PTHR33405:SF18">
    <property type="entry name" value="PROTEIN FLX-LIKE 4"/>
    <property type="match status" value="1"/>
</dbReference>
<evidence type="ECO:0000313" key="7">
    <source>
        <dbReference type="EMBL" id="KAH0457948.1"/>
    </source>
</evidence>
<evidence type="ECO:0000256" key="5">
    <source>
        <dbReference type="ARBA" id="ARBA00023089"/>
    </source>
</evidence>
<dbReference type="PANTHER" id="PTHR33405">
    <property type="entry name" value="PROTEIN FLX-LIKE 2"/>
    <property type="match status" value="1"/>
</dbReference>
<accession>A0AAV7GQK0</accession>
<dbReference type="EMBL" id="JAGFBR010000012">
    <property type="protein sequence ID" value="KAH0457948.1"/>
    <property type="molecule type" value="Genomic_DNA"/>
</dbReference>
<dbReference type="GO" id="GO:0030154">
    <property type="term" value="P:cell differentiation"/>
    <property type="evidence" value="ECO:0007669"/>
    <property type="project" value="UniProtKB-KW"/>
</dbReference>
<keyword evidence="5" id="KW-0287">Flowering</keyword>
<gene>
    <name evidence="7" type="ORF">IEQ34_013263</name>
</gene>
<keyword evidence="4 6" id="KW-0175">Coiled coil</keyword>
<reference evidence="7 8" key="1">
    <citation type="journal article" date="2021" name="Hortic Res">
        <title>Chromosome-scale assembly of the Dendrobium chrysotoxum genome enhances the understanding of orchid evolution.</title>
        <authorList>
            <person name="Zhang Y."/>
            <person name="Zhang G.Q."/>
            <person name="Zhang D."/>
            <person name="Liu X.D."/>
            <person name="Xu X.Y."/>
            <person name="Sun W.H."/>
            <person name="Yu X."/>
            <person name="Zhu X."/>
            <person name="Wang Z.W."/>
            <person name="Zhao X."/>
            <person name="Zhong W.Y."/>
            <person name="Chen H."/>
            <person name="Yin W.L."/>
            <person name="Huang T."/>
            <person name="Niu S.C."/>
            <person name="Liu Z.J."/>
        </authorList>
    </citation>
    <scope>NUCLEOTIDE SEQUENCE [LARGE SCALE GENOMIC DNA]</scope>
    <source>
        <strain evidence="7">Lindl</strain>
    </source>
</reference>
<dbReference type="Proteomes" id="UP000775213">
    <property type="component" value="Unassembled WGS sequence"/>
</dbReference>
<evidence type="ECO:0000256" key="3">
    <source>
        <dbReference type="ARBA" id="ARBA00022782"/>
    </source>
</evidence>
<comment type="similarity">
    <text evidence="1">Belongs to the FLX family.</text>
</comment>
<keyword evidence="2" id="KW-0217">Developmental protein</keyword>
<dbReference type="InterPro" id="IPR040353">
    <property type="entry name" value="FLX/FLX-like"/>
</dbReference>
<evidence type="ECO:0000256" key="4">
    <source>
        <dbReference type="ARBA" id="ARBA00023054"/>
    </source>
</evidence>
<feature type="coiled-coil region" evidence="6">
    <location>
        <begin position="175"/>
        <end position="264"/>
    </location>
</feature>
<proteinExistence type="inferred from homology"/>
<dbReference type="CDD" id="cd22249">
    <property type="entry name" value="UDM1_RNF168_RNF169-like"/>
    <property type="match status" value="1"/>
</dbReference>
<evidence type="ECO:0000256" key="2">
    <source>
        <dbReference type="ARBA" id="ARBA00022473"/>
    </source>
</evidence>
<dbReference type="GO" id="GO:0009908">
    <property type="term" value="P:flower development"/>
    <property type="evidence" value="ECO:0007669"/>
    <property type="project" value="UniProtKB-KW"/>
</dbReference>
<comment type="caution">
    <text evidence="7">The sequence shown here is derived from an EMBL/GenBank/DDBJ whole genome shotgun (WGS) entry which is preliminary data.</text>
</comment>
<organism evidence="7 8">
    <name type="scientific">Dendrobium chrysotoxum</name>
    <name type="common">Orchid</name>
    <dbReference type="NCBI Taxonomy" id="161865"/>
    <lineage>
        <taxon>Eukaryota</taxon>
        <taxon>Viridiplantae</taxon>
        <taxon>Streptophyta</taxon>
        <taxon>Embryophyta</taxon>
        <taxon>Tracheophyta</taxon>
        <taxon>Spermatophyta</taxon>
        <taxon>Magnoliopsida</taxon>
        <taxon>Liliopsida</taxon>
        <taxon>Asparagales</taxon>
        <taxon>Orchidaceae</taxon>
        <taxon>Epidendroideae</taxon>
        <taxon>Malaxideae</taxon>
        <taxon>Dendrobiinae</taxon>
        <taxon>Dendrobium</taxon>
    </lineage>
</organism>
<keyword evidence="3" id="KW-0221">Differentiation</keyword>
<evidence type="ECO:0000256" key="6">
    <source>
        <dbReference type="SAM" id="Coils"/>
    </source>
</evidence>
<dbReference type="AlphaFoldDB" id="A0AAV7GQK0"/>
<name>A0AAV7GQK0_DENCH</name>
<keyword evidence="8" id="KW-1185">Reference proteome</keyword>
<evidence type="ECO:0000313" key="8">
    <source>
        <dbReference type="Proteomes" id="UP000775213"/>
    </source>
</evidence>
<evidence type="ECO:0000256" key="1">
    <source>
        <dbReference type="ARBA" id="ARBA00005405"/>
    </source>
</evidence>
<sequence>MKVAVSSMEVEVEINHDPGRFLRLTDLAMPSPRDFTQALTRTLKALKHIKTQSAEIFIHHHHPPQCGGLLSFNLNRTSMAFRGYVPSSLLGKPVQAPGMMRHGPFPVHPPSGHHPLELVNPAEVLEKKFVVQEAEMDRLTVENRRFAATHVALRQELVASQHELQRIQAHAGSIHNESEIQIRGLLEKISKAEADIHASEEVRKDLQKVHLERQSLLTERQELTSEIQHMKEGLQKAKTDIKNLPELHVELEGLRQEHKKLRSAFEYEKNLNKEQVEQMCGMEKNLITMAKEVEKLRADILKIEKTAQVPHQHGSTYGTAAPVYPSASQVFVHQPDQGYSQSVGYAENANVVAGGYPNSGYSHGGLPGYAQGYGIVSTQMTGGVAVQGGNGYGTVAGAVYPNGSMMPPVPVASGVQAGDGAHTSSVVFAGSYDGASLGGPPLPPGPPPPSVGWR</sequence>